<feature type="region of interest" description="Disordered" evidence="1">
    <location>
        <begin position="2502"/>
        <end position="2521"/>
    </location>
</feature>
<feature type="transmembrane region" description="Helical" evidence="2">
    <location>
        <begin position="7"/>
        <end position="32"/>
    </location>
</feature>
<dbReference type="Proteomes" id="UP001152836">
    <property type="component" value="Unassembled WGS sequence"/>
</dbReference>
<evidence type="ECO:0000259" key="3">
    <source>
        <dbReference type="Pfam" id="PF15804"/>
    </source>
</evidence>
<name>A0AAU9ZG21_PHORO</name>
<feature type="compositionally biased region" description="Basic and acidic residues" evidence="1">
    <location>
        <begin position="3262"/>
        <end position="3275"/>
    </location>
</feature>
<gene>
    <name evidence="4" type="primary">Gm8251</name>
    <name evidence="4" type="ORF">PHOROB_LOCUS8717</name>
</gene>
<feature type="domain" description="Coiled-coil" evidence="3">
    <location>
        <begin position="2698"/>
        <end position="2821"/>
    </location>
</feature>
<feature type="compositionally biased region" description="Polar residues" evidence="1">
    <location>
        <begin position="2140"/>
        <end position="2149"/>
    </location>
</feature>
<feature type="compositionally biased region" description="Basic and acidic residues" evidence="1">
    <location>
        <begin position="1790"/>
        <end position="1823"/>
    </location>
</feature>
<keyword evidence="2" id="KW-0472">Membrane</keyword>
<feature type="domain" description="Coiled-coil" evidence="3">
    <location>
        <begin position="2225"/>
        <end position="2350"/>
    </location>
</feature>
<feature type="region of interest" description="Disordered" evidence="1">
    <location>
        <begin position="553"/>
        <end position="573"/>
    </location>
</feature>
<dbReference type="PANTHER" id="PTHR35542">
    <property type="entry name" value="COILED-COIL DOMAIN-CONTAINING PROTEIN 168"/>
    <property type="match status" value="1"/>
</dbReference>
<feature type="domain" description="Coiled-coil" evidence="3">
    <location>
        <begin position="3211"/>
        <end position="3325"/>
    </location>
</feature>
<comment type="caution">
    <text evidence="4">The sequence shown here is derived from an EMBL/GenBank/DDBJ whole genome shotgun (WGS) entry which is preliminary data.</text>
</comment>
<feature type="region of interest" description="Disordered" evidence="1">
    <location>
        <begin position="984"/>
        <end position="1020"/>
    </location>
</feature>
<feature type="domain" description="Coiled-coil" evidence="3">
    <location>
        <begin position="2868"/>
        <end position="2939"/>
    </location>
</feature>
<keyword evidence="2" id="KW-0812">Transmembrane</keyword>
<feature type="region of interest" description="Disordered" evidence="1">
    <location>
        <begin position="2902"/>
        <end position="2944"/>
    </location>
</feature>
<reference evidence="4" key="1">
    <citation type="submission" date="2022-06" db="EMBL/GenBank/DDBJ databases">
        <authorList>
            <person name="Andreotti S."/>
            <person name="Wyler E."/>
        </authorList>
    </citation>
    <scope>NUCLEOTIDE SEQUENCE</scope>
</reference>
<organism evidence="4 5">
    <name type="scientific">Phodopus roborovskii</name>
    <name type="common">Roborovski's desert hamster</name>
    <name type="synonym">Cricetulus roborovskii</name>
    <dbReference type="NCBI Taxonomy" id="109678"/>
    <lineage>
        <taxon>Eukaryota</taxon>
        <taxon>Metazoa</taxon>
        <taxon>Chordata</taxon>
        <taxon>Craniata</taxon>
        <taxon>Vertebrata</taxon>
        <taxon>Euteleostomi</taxon>
        <taxon>Mammalia</taxon>
        <taxon>Eutheria</taxon>
        <taxon>Euarchontoglires</taxon>
        <taxon>Glires</taxon>
        <taxon>Rodentia</taxon>
        <taxon>Myomorpha</taxon>
        <taxon>Muroidea</taxon>
        <taxon>Cricetidae</taxon>
        <taxon>Cricetinae</taxon>
        <taxon>Phodopus</taxon>
    </lineage>
</organism>
<evidence type="ECO:0000256" key="2">
    <source>
        <dbReference type="SAM" id="Phobius"/>
    </source>
</evidence>
<accession>A0AAU9ZG21</accession>
<feature type="region of interest" description="Disordered" evidence="1">
    <location>
        <begin position="3433"/>
        <end position="3474"/>
    </location>
</feature>
<feature type="compositionally biased region" description="Acidic residues" evidence="1">
    <location>
        <begin position="3290"/>
        <end position="3299"/>
    </location>
</feature>
<feature type="compositionally biased region" description="Basic and acidic residues" evidence="1">
    <location>
        <begin position="2116"/>
        <end position="2138"/>
    </location>
</feature>
<feature type="compositionally biased region" description="Polar residues" evidence="1">
    <location>
        <begin position="2904"/>
        <end position="2913"/>
    </location>
</feature>
<feature type="compositionally biased region" description="Basic and acidic residues" evidence="1">
    <location>
        <begin position="2208"/>
        <end position="2221"/>
    </location>
</feature>
<feature type="region of interest" description="Disordered" evidence="1">
    <location>
        <begin position="2102"/>
        <end position="2295"/>
    </location>
</feature>
<feature type="compositionally biased region" description="Polar residues" evidence="1">
    <location>
        <begin position="1829"/>
        <end position="1847"/>
    </location>
</feature>
<proteinExistence type="predicted"/>
<feature type="region of interest" description="Disordered" evidence="1">
    <location>
        <begin position="1543"/>
        <end position="1564"/>
    </location>
</feature>
<dbReference type="Pfam" id="PF15804">
    <property type="entry name" value="CCDC168_N"/>
    <property type="match status" value="5"/>
</dbReference>
<feature type="compositionally biased region" description="Basic and acidic residues" evidence="1">
    <location>
        <begin position="2182"/>
        <end position="2196"/>
    </location>
</feature>
<feature type="region of interest" description="Disordered" evidence="1">
    <location>
        <begin position="2748"/>
        <end position="2793"/>
    </location>
</feature>
<feature type="compositionally biased region" description="Basic and acidic residues" evidence="1">
    <location>
        <begin position="2756"/>
        <end position="2767"/>
    </location>
</feature>
<feature type="region of interest" description="Disordered" evidence="1">
    <location>
        <begin position="2454"/>
        <end position="2477"/>
    </location>
</feature>
<keyword evidence="5" id="KW-1185">Reference proteome</keyword>
<dbReference type="InterPro" id="IPR053366">
    <property type="entry name" value="LRR_transmembrane"/>
</dbReference>
<feature type="region of interest" description="Disordered" evidence="1">
    <location>
        <begin position="1339"/>
        <end position="1361"/>
    </location>
</feature>
<feature type="compositionally biased region" description="Basic and acidic residues" evidence="1">
    <location>
        <begin position="2777"/>
        <end position="2793"/>
    </location>
</feature>
<evidence type="ECO:0000256" key="1">
    <source>
        <dbReference type="SAM" id="MobiDB-lite"/>
    </source>
</evidence>
<dbReference type="InterPro" id="IPR031624">
    <property type="entry name" value="CCDC168_N"/>
</dbReference>
<feature type="compositionally biased region" description="Basic and acidic residues" evidence="1">
    <location>
        <begin position="2150"/>
        <end position="2168"/>
    </location>
</feature>
<evidence type="ECO:0000313" key="5">
    <source>
        <dbReference type="Proteomes" id="UP001152836"/>
    </source>
</evidence>
<feature type="compositionally biased region" description="Basic and acidic residues" evidence="1">
    <location>
        <begin position="2454"/>
        <end position="2463"/>
    </location>
</feature>
<feature type="compositionally biased region" description="Basic and acidic residues" evidence="1">
    <location>
        <begin position="2259"/>
        <end position="2278"/>
    </location>
</feature>
<dbReference type="EMBL" id="CALSGD010001443">
    <property type="protein sequence ID" value="CAH6791604.1"/>
    <property type="molecule type" value="Genomic_DNA"/>
</dbReference>
<dbReference type="PANTHER" id="PTHR35542:SF2">
    <property type="entry name" value="LEUCINE-RICH REPEAT TRANSMEMBRANE PROTEIN CCDC168"/>
    <property type="match status" value="1"/>
</dbReference>
<keyword evidence="2" id="KW-1133">Transmembrane helix</keyword>
<feature type="compositionally biased region" description="Basic and acidic residues" evidence="1">
    <location>
        <begin position="2914"/>
        <end position="2929"/>
    </location>
</feature>
<feature type="domain" description="Coiled-coil" evidence="3">
    <location>
        <begin position="2418"/>
        <end position="2618"/>
    </location>
</feature>
<feature type="compositionally biased region" description="Polar residues" evidence="1">
    <location>
        <begin position="2510"/>
        <end position="2521"/>
    </location>
</feature>
<protein>
    <submittedName>
        <fullName evidence="4">Gm8251 protein</fullName>
    </submittedName>
</protein>
<feature type="region of interest" description="Disordered" evidence="1">
    <location>
        <begin position="1790"/>
        <end position="1847"/>
    </location>
</feature>
<feature type="region of interest" description="Disordered" evidence="1">
    <location>
        <begin position="4146"/>
        <end position="4194"/>
    </location>
</feature>
<sequence length="4277" mass="483658">MWSFLDYWIFYNAWISILFTIFLGVACEIIFIKTCELFKKKLELWKNGSSCSQRQNEDDCQRGKILAIECWSISQTSSTEKVETFSGRVTTSPPYVENADNIREEAFSSNEYEYQESHFCETRSSSCGTSTSLSMFHSKVKNFFMRSFHRKYPQSEYQSKPLSSNNLFSIMKTNRTKTTTTDAVSFQSTLSFTRAEDLNVTPCPPVHLFLSSDQIRHVEENVRRKIPVNPKAMSGRDDDCLHLRSQEPLVQYQHPNEELPAKALDTFLDQNAMQNQLIYEQQFTTQTQQCIHNQESVISQPGCVQPLDVMRLPFSSSTQDSFQAQQIDHKDKSQHFNHIPCIVETEDSTKGTESDEYFSKTQCSVYFNDQNKSNHLVTGQNSIFQNADFLSSRSNSLAEEFPQQKVITSQQTVTSLESNQYYAHSSMSLSLNMKRQRNRRKIPDNERKVSLKVPPPKAKKTSRSQVLPIIVCHTSENKIKLRCKKKNMVHQKKIMSDIAMHLISVSKLITPHVKKYFLKCLVAVIPDLITCEHILQGQNKSLDMEKINYTRADKHTDRDKAAGPMPEKSSAGDHLIETTKCRVPFCEKPIQTLDGHSTEDEVLIKDVCAVATRPFKVRKKSSGPKSVLGVKHKFIVKKRALSLKFSVTAHDTQNHRRKVGDGFESVIKQMLHDVTLAPGLLNVHPQRSSIHNNKIHIKIILQKTQVERKEKNMDSLNTERKAVDPLEVQLCHGVEVLEQVPPEIVAHTKRSFRFDACPVKEIKTEKEMFQATSFTEAVRESVDSLRMDSFCVANTKTSTATQTEPQCCAELELDPLKSGKLLTQDSLSQSNESNVPNNRNDTREISCGSNQNTFSCSVNYCMPVLTHSKKKKDQTRFTNMSSVRIKYMNKVKPPISKPFNITGNKKKSKLDLKIKLKRVNQAKAFLLECQNTFCLSIHRSLHDVFCHAQLKQGELTNRICVAESSAFYNREKKFKEGKENPFVQAASQHSQHGWADGDQSKKTLTDEPDPSPISLSQEQSANCQGVKCQKDSLKSTLEISQQMAPIQAEELQTTTKTENGINLPMVPKILSLETGTSSPGEFTNMTNDGLESDKNFEHELELYPAEKDSETYTGLQVTFLSSSDSVTRPFVSRPKGKRKALRSNKQMETMRQRYRTMREIKSSVLQSINCSFSKKPNHKEMKYSHQRGNIADACLDFIHYKVHILSNKKRNSKPRIDKQRIRRLGHMERTQEKSPDGRNIHCLGSADLSSSCSMKNYDEEAEEPDNFQISENSPSLIYDMYRENDHDQVGRTITQVQAQTPAEIISCSTLFPIPEELQLEKLEGCVTVSPLTFGETKDGALSEGECDLSDERRHKGQAADSEKVVREFSASCTHPTHSGELKCDSTKVKGMYPGGKCPDETSDLTDVALDINMSSKIETEEGTSSKKTPCSIQRKPVMLLREGKVTSDDIKEVDLQSKEKENGDDTLLKSFLQYSQHCALCSHQCSHQSRDPNSHELRKQGGKNILSIVEQDIPQPSQTTGLTQRECATCTSSFKVPLIQSEESQMDEVNTDRTKSGIPADGTHAQKLNSWDRLEREGLENELQATITESLTLSTPNILRYKRKIKVSPCKALQGKMCSTGITMKGRKTSVSKILTIPQCGLRKHRLPKTLKSQIYELFKHPTVTPNNFNIKVLKDPTAENNKILLIQELAETMLESLDFSTPTSKERENLKLMDMGSEMSNNCLSVKTRKATISQALTTAGCGTPKQGKLMAGLSLNAIFSPMPVSLDLNTCGGIQDRGVMWKMSLSPELHDQSEREERAQCTHHMDKDTSANSTKDKKGQGGEEGPLTSQYFGFSAESTAGPSSVQSGLQLIDSATYPELERALYDGQAEPVNVNNIQSSMVDVTANTLSIQSLYYSEVDTRINGEEAMQITQSSHHPKLQQPSDIGEIIYTNSNFEPILNNGKCSIEYSFQKEEVSTTPEKNMHLKEKPSVLQKIQLDITEPGQEVQKIKDEINVVETSTSTWMPSCLKSETRIEKADAITKVTLYSLAELSLRTLSATLGEVSEEWVKAYNTSATLKREDHMPQKAEHEVEIFDEKVTMHTTDKGCKGNKTLSQDLFSSSTEQGELDPQIEDQEKVDGKDKKEQNCNNDGKDQEQMGLNYTNQEKCSQDDREENEKNPEGREQGEAGTDGQEQEEGCPENREQETWNHKCDTQGELNPNSTEPGKADQQGESKEKVAPKCLPSKSPHKLMSIRAEGEEERQGTIKSANSQLQHQKLLETGKTEQTESTEDDGKSNVKIGKQCESQTWMDSRKLVQTKDVMHPKDTSSNKNQIQPSYVPRTTGHYGTNATDEQTNVHENLGPVQERNCELGEGLTLASLPHSKVDIEIKEIWIETGSFSPYSQSMESSDAETSSNAASSLNNIVSDSKSSRYISYKEENGKNTFEGSTAHSKAEYVNINKSPLSYVPEIKRPKLHLEEKSKKKPEGRKEKGMSLKEVHSVITSSDVSTLDKAEAVETEVRQRHVPHSVSQESLPVGQVASTESISNHAKRRKLHLPCEEEEVQTSAIDGLARSSGKGLKAKMSANYHVLSVKENNIPRKRKTFWRSSKEKTGQKQGRTGGYKVFATKNYISKPSIPHHGLSPQQEHFLMASCTGELTHAGSNEGIILPNVISKANIQELYDETKARVTDKDRKDSISLRERLSPPIHFNDSMPPFNIREQRKKHKKGKGEPIMIVLKEAAPLPFPSFLKSDTRVNEEEGILGETQISFLPPTIKDKSESDKKACMESPGNVLSNRKEPTHEEKKNKPIKDVKDKEITNSMDQTVKKLPWSHTPSIKEFQRKTQMEKLVDMANIIVALSISQLQLNTFLGAQIAGREVYSEIKLLNEHMPQKEKEGEEKHVDVNSIMHAKDIYWKTKKSPTLPMQNLNDQNWKSREQEGKVKDRRESGVALTKKSTKTSTAMPPQPILIVNAGIMEKCTPVLTRSSVSLGYLQKSSDSEGGIYKQPITGDTPISIQNEKEYISEEKDEDKQGLVPTKSSSLLQDLFHSKFSEKIEFKDTKSTLKNSALQRLSTKGETLPREAIVDDTTEAVQKQHMPQREETYRKEIDRRYTDVILKSLLSQKLQRTELPIHINSPKTNEQDKSEPQVLRKMFTSIPSTTKVTLCKAVQVDEERPENGLFDPFPQTFPALSDANEMSNKEDMCGRVRKGKPCTKQKVVDLTIGMHCKSTKVSPISYLLNTKEFVLNMKVLEKKVHKDKSELAVVATRSFLSILSPPSRYSQEKTQRDTARDTGHSYPQGNFQKAADAQETENGESAEDNNNCIVKTTQHNVLQNQARSQKSKSVSSVHRISELPQVDSECESAPPDLKIDLTTLGTIKRANMLEMSFKGQKGQPEKCEKEPSTKIGSWKKENEIKDNLSHKTSPKFPVSPVNKLLKEALTTSETLVCSKGPVTESRQEIGSARSTKPEKDRQNNANMSKMLLPKETSQNKEENVNMKEQAIPHRKSGEQTKQDSFPLLIGPVYRENQRIPLQTDVDRKSAVNISPQMQSGAHMRTAECNATRRTEDPPLIVLEQEQCDLALPQKSHDSVLNSEPRNLCFLCLQTRQGVVAESEDLNIIHKPDMNTTEQEEIGKDIITPPECPFENQTSKMMNMSLKKYDSHQQRAIPEDYSCKVYLKIIKMNFRSPKVDNRPANLKIDSRGQCPPLDYIKTPTMNVSNSSSKVMVESKGTEKQESVTSFETWSNPPSSHILHKFSEKEKEDLLVHFSTKALERQATGLPRIVAQSYAMANAQDKSKPLFKCIHSTTKEPKRTNRVLVLFDERSFCEIDHDLQCKYLRSIARPITVVSKPNVLPKHTSKSSMGSGLECEKVENTEESSILSFDKEPLQYVPFQKKNSQQSSLLTRKFQEPASVPAFYPDLQGTEQNDMTILSDLKFQMTSEKDKQYHVWFQETSSYKHSVSGTQQNTSDLAGSYSSWISDDWTNDVPLNTETLTDLVECPASEESDSEECVFIETNFYLTQDSQKFLFEVPKGIPLADTHKVDETTLLKPFYCGDPNDYHTRTHRKRISPVTQSCYQSQNTRKYRINSKMQSPDWLSHSSSNTVEIESTKSCITWNEDWTSSTWSKTSYSLTSSTTESNIKLNVARKHGKSYMYPQFKERRTAKSDLWRKSNVDQSSNYSHSHSEEQHPRRKRPYHYESKEQNPQTNQMPEPSAHWQNIKFYSEREKQPFLYACIPADSMDVIPQTIRWVIPPKILQQRNFLVPQVANISKSWNLLSSSKKLLRSLAWAINRIRYR</sequence>
<feature type="compositionally biased region" description="Polar residues" evidence="1">
    <location>
        <begin position="2247"/>
        <end position="2257"/>
    </location>
</feature>
<feature type="region of interest" description="Disordered" evidence="1">
    <location>
        <begin position="3258"/>
        <end position="3302"/>
    </location>
</feature>
<evidence type="ECO:0000313" key="4">
    <source>
        <dbReference type="EMBL" id="CAH6791604.1"/>
    </source>
</evidence>